<name>A0A3B4EWQ8_9CICH</name>
<evidence type="ECO:0000256" key="2">
    <source>
        <dbReference type="ARBA" id="ARBA00023315"/>
    </source>
</evidence>
<dbReference type="UniPathway" id="UPA00659"/>
<organism evidence="5">
    <name type="scientific">Pundamilia nyererei</name>
    <dbReference type="NCBI Taxonomy" id="303518"/>
    <lineage>
        <taxon>Eukaryota</taxon>
        <taxon>Metazoa</taxon>
        <taxon>Chordata</taxon>
        <taxon>Craniata</taxon>
        <taxon>Vertebrata</taxon>
        <taxon>Euteleostomi</taxon>
        <taxon>Actinopterygii</taxon>
        <taxon>Neopterygii</taxon>
        <taxon>Teleostei</taxon>
        <taxon>Neoteleostei</taxon>
        <taxon>Acanthomorphata</taxon>
        <taxon>Ovalentaria</taxon>
        <taxon>Cichlomorphae</taxon>
        <taxon>Cichliformes</taxon>
        <taxon>Cichlidae</taxon>
        <taxon>African cichlids</taxon>
        <taxon>Pseudocrenilabrinae</taxon>
        <taxon>Haplochromini</taxon>
        <taxon>Pundamilia</taxon>
    </lineage>
</organism>
<dbReference type="GO" id="GO:0019254">
    <property type="term" value="P:carnitine metabolic process, CoA-linked"/>
    <property type="evidence" value="ECO:0007669"/>
    <property type="project" value="TreeGrafter"/>
</dbReference>
<keyword evidence="2" id="KW-0012">Acyltransferase</keyword>
<feature type="domain" description="Choline/carnitine acyltransferase" evidence="4">
    <location>
        <begin position="23"/>
        <end position="84"/>
    </location>
</feature>
<dbReference type="InterPro" id="IPR042572">
    <property type="entry name" value="Carn_acyl_trans_N"/>
</dbReference>
<dbReference type="PANTHER" id="PTHR22589">
    <property type="entry name" value="CARNITINE O-ACYLTRANSFERASE"/>
    <property type="match status" value="1"/>
</dbReference>
<dbReference type="GO" id="GO:0005777">
    <property type="term" value="C:peroxisome"/>
    <property type="evidence" value="ECO:0007669"/>
    <property type="project" value="TreeGrafter"/>
</dbReference>
<comment type="catalytic activity">
    <reaction evidence="3">
        <text>4,8-dimethylnonanoyl-CoA + (R)-carnitine = O-4,8-dimethylnonanoyl-(R)-carnitine + CoA</text>
        <dbReference type="Rhea" id="RHEA:44860"/>
        <dbReference type="ChEBI" id="CHEBI:16347"/>
        <dbReference type="ChEBI" id="CHEBI:57287"/>
        <dbReference type="ChEBI" id="CHEBI:77061"/>
        <dbReference type="ChEBI" id="CHEBI:84654"/>
    </reaction>
</comment>
<sequence length="133" mass="15371">MILFLFRSQNLMYLNHQKGLPRLPVPPLRETCERYLSCLEPLVTEDELKHIKRLMKEFLKEGGDGEKLQRSLERKACTTDNWVSWSDRRADRCSLGGTVVRNHGQHNGFCPDVSPFTAFSETLSVAYCWVVLL</sequence>
<dbReference type="GO" id="GO:0006635">
    <property type="term" value="P:fatty acid beta-oxidation"/>
    <property type="evidence" value="ECO:0007669"/>
    <property type="project" value="UniProtKB-UniPathway"/>
</dbReference>
<proteinExistence type="predicted"/>
<accession>A0A3B4EWQ8</accession>
<dbReference type="SUPFAM" id="SSF52777">
    <property type="entry name" value="CoA-dependent acyltransferases"/>
    <property type="match status" value="1"/>
</dbReference>
<evidence type="ECO:0000313" key="5">
    <source>
        <dbReference type="Ensembl" id="ENSPNYP00000001516.1"/>
    </source>
</evidence>
<dbReference type="InterPro" id="IPR039551">
    <property type="entry name" value="Cho/carn_acyl_trans"/>
</dbReference>
<dbReference type="InterPro" id="IPR000542">
    <property type="entry name" value="Carn_acyl_trans"/>
</dbReference>
<evidence type="ECO:0000256" key="3">
    <source>
        <dbReference type="ARBA" id="ARBA00048999"/>
    </source>
</evidence>
<reference evidence="5" key="1">
    <citation type="submission" date="2023-09" db="UniProtKB">
        <authorList>
            <consortium name="Ensembl"/>
        </authorList>
    </citation>
    <scope>IDENTIFICATION</scope>
</reference>
<dbReference type="Ensembl" id="ENSPNYT00000001546.1">
    <property type="protein sequence ID" value="ENSPNYP00000001516.1"/>
    <property type="gene ID" value="ENSPNYG00000001216.1"/>
</dbReference>
<dbReference type="STRING" id="303518.ENSPNYP00000001516"/>
<dbReference type="PANTHER" id="PTHR22589:SF50">
    <property type="entry name" value="CARNITINE O-ACETYLTRANSFERASE"/>
    <property type="match status" value="1"/>
</dbReference>
<comment type="pathway">
    <text evidence="1">Lipid metabolism; fatty acid beta-oxidation.</text>
</comment>
<dbReference type="GeneTree" id="ENSGT01150000286917"/>
<evidence type="ECO:0000256" key="1">
    <source>
        <dbReference type="ARBA" id="ARBA00005005"/>
    </source>
</evidence>
<dbReference type="Pfam" id="PF00755">
    <property type="entry name" value="Carn_acyltransf"/>
    <property type="match status" value="1"/>
</dbReference>
<evidence type="ECO:0000259" key="4">
    <source>
        <dbReference type="Pfam" id="PF00755"/>
    </source>
</evidence>
<keyword evidence="2" id="KW-0808">Transferase</keyword>
<dbReference type="AlphaFoldDB" id="A0A3B4EWQ8"/>
<protein>
    <recommendedName>
        <fullName evidence="4">Choline/carnitine acyltransferase domain-containing protein</fullName>
    </recommendedName>
</protein>
<dbReference type="GO" id="GO:0004092">
    <property type="term" value="F:carnitine O-acetyltransferase activity"/>
    <property type="evidence" value="ECO:0007669"/>
    <property type="project" value="TreeGrafter"/>
</dbReference>
<dbReference type="Gene3D" id="1.10.275.20">
    <property type="entry name" value="Choline/Carnitine o-acyltransferase"/>
    <property type="match status" value="1"/>
</dbReference>